<keyword evidence="4" id="KW-0326">Glycosidase</keyword>
<gene>
    <name evidence="6" type="ORF">GCM10010916_44100</name>
</gene>
<dbReference type="SUPFAM" id="SSF52279">
    <property type="entry name" value="Beta-D-glucan exohydrolase, C-terminal domain"/>
    <property type="match status" value="1"/>
</dbReference>
<dbReference type="AlphaFoldDB" id="A0A917G4M9"/>
<evidence type="ECO:0000256" key="4">
    <source>
        <dbReference type="RuleBase" id="RU361161"/>
    </source>
</evidence>
<reference evidence="6" key="1">
    <citation type="journal article" date="2014" name="Int. J. Syst. Evol. Microbiol.">
        <title>Complete genome sequence of Corynebacterium casei LMG S-19264T (=DSM 44701T), isolated from a smear-ripened cheese.</title>
        <authorList>
            <consortium name="US DOE Joint Genome Institute (JGI-PGF)"/>
            <person name="Walter F."/>
            <person name="Albersmeier A."/>
            <person name="Kalinowski J."/>
            <person name="Ruckert C."/>
        </authorList>
    </citation>
    <scope>NUCLEOTIDE SEQUENCE</scope>
    <source>
        <strain evidence="6">CGMCC 1.12987</strain>
    </source>
</reference>
<organism evidence="6 7">
    <name type="scientific">Paenibacillus abyssi</name>
    <dbReference type="NCBI Taxonomy" id="1340531"/>
    <lineage>
        <taxon>Bacteria</taxon>
        <taxon>Bacillati</taxon>
        <taxon>Bacillota</taxon>
        <taxon>Bacilli</taxon>
        <taxon>Bacillales</taxon>
        <taxon>Paenibacillaceae</taxon>
        <taxon>Paenibacillus</taxon>
    </lineage>
</organism>
<dbReference type="InterPro" id="IPR026891">
    <property type="entry name" value="Fn3-like"/>
</dbReference>
<dbReference type="InterPro" id="IPR050288">
    <property type="entry name" value="Cellulose_deg_GH3"/>
</dbReference>
<dbReference type="SUPFAM" id="SSF51445">
    <property type="entry name" value="(Trans)glycosidases"/>
    <property type="match status" value="1"/>
</dbReference>
<dbReference type="InterPro" id="IPR017853">
    <property type="entry name" value="GH"/>
</dbReference>
<dbReference type="InterPro" id="IPR013783">
    <property type="entry name" value="Ig-like_fold"/>
</dbReference>
<evidence type="ECO:0000256" key="2">
    <source>
        <dbReference type="ARBA" id="ARBA00022801"/>
    </source>
</evidence>
<protein>
    <submittedName>
        <fullName evidence="6">Glycosyl hydrolase</fullName>
    </submittedName>
</protein>
<reference evidence="6" key="2">
    <citation type="submission" date="2020-09" db="EMBL/GenBank/DDBJ databases">
        <authorList>
            <person name="Sun Q."/>
            <person name="Zhou Y."/>
        </authorList>
    </citation>
    <scope>NUCLEOTIDE SEQUENCE</scope>
    <source>
        <strain evidence="6">CGMCC 1.12987</strain>
    </source>
</reference>
<dbReference type="FunFam" id="2.60.40.10:FF:000495">
    <property type="entry name" value="Periplasmic beta-glucosidase"/>
    <property type="match status" value="1"/>
</dbReference>
<evidence type="ECO:0000313" key="6">
    <source>
        <dbReference type="EMBL" id="GGG22623.1"/>
    </source>
</evidence>
<dbReference type="EMBL" id="BMGR01000018">
    <property type="protein sequence ID" value="GGG22623.1"/>
    <property type="molecule type" value="Genomic_DNA"/>
</dbReference>
<sequence>MNIEQIISDMTVEEKIRLLAGESFWATEAVERLGVPSVVVTDGPHGVRLTDMETQHTKPATAFPNEAAMAATWNEELIRDAGRVMAEECQYFGVGVLLGPGLNGKRSPLGGRNFEYFSEDPYLTGKMGTAFVQGVQSGGVGTSIKHFVANEQEKNRMVVSSEVDERTLREIYMLPFEMVVKEAEPWTVMCSYNKVNGVQMGNNDAYLNGVLKREWGFEGLVMSDWGAVIDKLASVQYGLDLEMPGPGHRNGEVFEAYKNGLVTDDQLNDHVRRILNVVKRVIEQKREVPSVDLGQHHTIARSVAEESLVLLKNESQLLPLPKQVKVAVLGKFAEAPRFQGGGSSHMNPAQLDIPLEAISKFAEVQYRAGYEDESVSEALLQEAVEAAKGQDAVILFVGTTDRIESEGYDRMDLSLPESHLRLIEAVSAVNPNVIVVNHSGSAVDFERFEPKARAILHAWLPGQAGGTAIANVLFGDSNPSGRLSETFPVALEHNPSYVSFPGDIRQVAYSEGIFVGYRHYDTRKLPVKYEFGYGLSYTKFEYSNLVLSQASLTNGDVLQVKVDVTNTGTRVGKEVVQVYVQDVKSSVPKALRELKGFCKVELAAGETKTVLIELGERAFAHYAEHLGRFAVESGEFVIGVGASSRNIRLTGKVNFASQEEVREPLTLLHDLKDWLEDDRYADRIKPIFAKMNVESSSPFFPIMIGMPMRTAAAFLPFFGVSPEVVKELHEAIGLAESRNG</sequence>
<dbReference type="PRINTS" id="PR00133">
    <property type="entry name" value="GLHYDRLASE3"/>
</dbReference>
<dbReference type="PANTHER" id="PTHR42715">
    <property type="entry name" value="BETA-GLUCOSIDASE"/>
    <property type="match status" value="1"/>
</dbReference>
<dbReference type="InterPro" id="IPR001764">
    <property type="entry name" value="Glyco_hydro_3_N"/>
</dbReference>
<dbReference type="PANTHER" id="PTHR42715:SF10">
    <property type="entry name" value="BETA-GLUCOSIDASE"/>
    <property type="match status" value="1"/>
</dbReference>
<accession>A0A917G4M9</accession>
<dbReference type="InterPro" id="IPR036962">
    <property type="entry name" value="Glyco_hydro_3_N_sf"/>
</dbReference>
<keyword evidence="2 4" id="KW-0378">Hydrolase</keyword>
<feature type="domain" description="Fibronectin type III-like" evidence="5">
    <location>
        <begin position="574"/>
        <end position="644"/>
    </location>
</feature>
<dbReference type="Gene3D" id="2.60.40.10">
    <property type="entry name" value="Immunoglobulins"/>
    <property type="match status" value="1"/>
</dbReference>
<evidence type="ECO:0000259" key="5">
    <source>
        <dbReference type="SMART" id="SM01217"/>
    </source>
</evidence>
<proteinExistence type="inferred from homology"/>
<name>A0A917G4M9_9BACL</name>
<evidence type="ECO:0000256" key="3">
    <source>
        <dbReference type="ARBA" id="ARBA00023277"/>
    </source>
</evidence>
<dbReference type="InterPro" id="IPR002772">
    <property type="entry name" value="Glyco_hydro_3_C"/>
</dbReference>
<evidence type="ECO:0000256" key="1">
    <source>
        <dbReference type="ARBA" id="ARBA00005336"/>
    </source>
</evidence>
<dbReference type="GO" id="GO:0008422">
    <property type="term" value="F:beta-glucosidase activity"/>
    <property type="evidence" value="ECO:0007669"/>
    <property type="project" value="UniProtKB-ARBA"/>
</dbReference>
<dbReference type="Pfam" id="PF14310">
    <property type="entry name" value="Fn3-like"/>
    <property type="match status" value="1"/>
</dbReference>
<dbReference type="InterPro" id="IPR019800">
    <property type="entry name" value="Glyco_hydro_3_AS"/>
</dbReference>
<dbReference type="RefSeq" id="WP_188533241.1">
    <property type="nucleotide sequence ID" value="NZ_BMGR01000018.1"/>
</dbReference>
<dbReference type="Pfam" id="PF00933">
    <property type="entry name" value="Glyco_hydro_3"/>
    <property type="match status" value="1"/>
</dbReference>
<dbReference type="Gene3D" id="3.20.20.300">
    <property type="entry name" value="Glycoside hydrolase, family 3, N-terminal domain"/>
    <property type="match status" value="1"/>
</dbReference>
<comment type="caution">
    <text evidence="6">The sequence shown here is derived from an EMBL/GenBank/DDBJ whole genome shotgun (WGS) entry which is preliminary data.</text>
</comment>
<dbReference type="GO" id="GO:0005975">
    <property type="term" value="P:carbohydrate metabolic process"/>
    <property type="evidence" value="ECO:0007669"/>
    <property type="project" value="InterPro"/>
</dbReference>
<evidence type="ECO:0000313" key="7">
    <source>
        <dbReference type="Proteomes" id="UP000644756"/>
    </source>
</evidence>
<comment type="similarity">
    <text evidence="1 4">Belongs to the glycosyl hydrolase 3 family.</text>
</comment>
<dbReference type="Pfam" id="PF01915">
    <property type="entry name" value="Glyco_hydro_3_C"/>
    <property type="match status" value="1"/>
</dbReference>
<dbReference type="PROSITE" id="PS00775">
    <property type="entry name" value="GLYCOSYL_HYDROL_F3"/>
    <property type="match status" value="1"/>
</dbReference>
<dbReference type="SMART" id="SM01217">
    <property type="entry name" value="Fn3_like"/>
    <property type="match status" value="1"/>
</dbReference>
<dbReference type="Gene3D" id="3.40.50.1700">
    <property type="entry name" value="Glycoside hydrolase family 3 C-terminal domain"/>
    <property type="match status" value="1"/>
</dbReference>
<dbReference type="InterPro" id="IPR036881">
    <property type="entry name" value="Glyco_hydro_3_C_sf"/>
</dbReference>
<keyword evidence="3" id="KW-0119">Carbohydrate metabolism</keyword>
<dbReference type="Proteomes" id="UP000644756">
    <property type="component" value="Unassembled WGS sequence"/>
</dbReference>
<keyword evidence="7" id="KW-1185">Reference proteome</keyword>